<evidence type="ECO:0000313" key="3">
    <source>
        <dbReference type="Proteomes" id="UP000664317"/>
    </source>
</evidence>
<name>A0ABS3C711_9BACT</name>
<reference evidence="2 3" key="1">
    <citation type="submission" date="2021-03" db="EMBL/GenBank/DDBJ databases">
        <title>novel species isolated from a fishpond in China.</title>
        <authorList>
            <person name="Lu H."/>
            <person name="Cai Z."/>
        </authorList>
    </citation>
    <scope>NUCLEOTIDE SEQUENCE [LARGE SCALE GENOMIC DNA]</scope>
    <source>
        <strain evidence="2 3">H41</strain>
    </source>
</reference>
<evidence type="ECO:0000313" key="2">
    <source>
        <dbReference type="EMBL" id="MBN7811915.1"/>
    </source>
</evidence>
<dbReference type="EMBL" id="JAFKCT010000005">
    <property type="protein sequence ID" value="MBN7811915.1"/>
    <property type="molecule type" value="Genomic_DNA"/>
</dbReference>
<feature type="transmembrane region" description="Helical" evidence="1">
    <location>
        <begin position="20"/>
        <end position="37"/>
    </location>
</feature>
<keyword evidence="1" id="KW-1133">Transmembrane helix</keyword>
<proteinExistence type="predicted"/>
<keyword evidence="3" id="KW-1185">Reference proteome</keyword>
<accession>A0ABS3C711</accession>
<dbReference type="Proteomes" id="UP000664317">
    <property type="component" value="Unassembled WGS sequence"/>
</dbReference>
<organism evidence="2 3">
    <name type="scientific">Algoriphagus oliviformis</name>
    <dbReference type="NCBI Taxonomy" id="2811231"/>
    <lineage>
        <taxon>Bacteria</taxon>
        <taxon>Pseudomonadati</taxon>
        <taxon>Bacteroidota</taxon>
        <taxon>Cytophagia</taxon>
        <taxon>Cytophagales</taxon>
        <taxon>Cyclobacteriaceae</taxon>
        <taxon>Algoriphagus</taxon>
    </lineage>
</organism>
<gene>
    <name evidence="2" type="ORF">J0A68_13250</name>
</gene>
<keyword evidence="1" id="KW-0812">Transmembrane</keyword>
<keyword evidence="1" id="KW-0472">Membrane</keyword>
<sequence>MEQKNRTLIGRVRSSSWSRFLLFVLTLNFINLSANFYEGDILLSDKVNLTDPMDTISELVFEWGFDVSEDFIPDNGTQQEDNAGEKIKLAIVEVPGFSLWLPLVEGSRPALPVPVQTSSGHLSSPSPPPDWA</sequence>
<dbReference type="RefSeq" id="WP_206578694.1">
    <property type="nucleotide sequence ID" value="NZ_JAFKCT010000005.1"/>
</dbReference>
<protein>
    <submittedName>
        <fullName evidence="2">Uncharacterized protein</fullName>
    </submittedName>
</protein>
<comment type="caution">
    <text evidence="2">The sequence shown here is derived from an EMBL/GenBank/DDBJ whole genome shotgun (WGS) entry which is preliminary data.</text>
</comment>
<evidence type="ECO:0000256" key="1">
    <source>
        <dbReference type="SAM" id="Phobius"/>
    </source>
</evidence>